<accession>A0A448YLY2</accession>
<feature type="compositionally biased region" description="Polar residues" evidence="2">
    <location>
        <begin position="523"/>
        <end position="540"/>
    </location>
</feature>
<evidence type="ECO:0000256" key="2">
    <source>
        <dbReference type="SAM" id="MobiDB-lite"/>
    </source>
</evidence>
<name>A0A448YLY2_BRENA</name>
<feature type="compositionally biased region" description="Basic and acidic residues" evidence="2">
    <location>
        <begin position="59"/>
        <end position="72"/>
    </location>
</feature>
<feature type="compositionally biased region" description="Polar residues" evidence="2">
    <location>
        <begin position="505"/>
        <end position="514"/>
    </location>
</feature>
<dbReference type="EMBL" id="CAACVR010000015">
    <property type="protein sequence ID" value="VEU21959.1"/>
    <property type="molecule type" value="Genomic_DNA"/>
</dbReference>
<feature type="region of interest" description="Disordered" evidence="2">
    <location>
        <begin position="34"/>
        <end position="132"/>
    </location>
</feature>
<dbReference type="Pfam" id="PF00076">
    <property type="entry name" value="RRM_1"/>
    <property type="match status" value="2"/>
</dbReference>
<dbReference type="SUPFAM" id="SSF54928">
    <property type="entry name" value="RNA-binding domain, RBD"/>
    <property type="match status" value="2"/>
</dbReference>
<organism evidence="4 5">
    <name type="scientific">Brettanomyces naardenensis</name>
    <name type="common">Yeast</name>
    <dbReference type="NCBI Taxonomy" id="13370"/>
    <lineage>
        <taxon>Eukaryota</taxon>
        <taxon>Fungi</taxon>
        <taxon>Dikarya</taxon>
        <taxon>Ascomycota</taxon>
        <taxon>Saccharomycotina</taxon>
        <taxon>Pichiomycetes</taxon>
        <taxon>Pichiales</taxon>
        <taxon>Pichiaceae</taxon>
        <taxon>Brettanomyces</taxon>
    </lineage>
</organism>
<dbReference type="PROSITE" id="PS50102">
    <property type="entry name" value="RRM"/>
    <property type="match status" value="2"/>
</dbReference>
<evidence type="ECO:0000256" key="1">
    <source>
        <dbReference type="PROSITE-ProRule" id="PRU00176"/>
    </source>
</evidence>
<proteinExistence type="predicted"/>
<feature type="compositionally biased region" description="Low complexity" evidence="2">
    <location>
        <begin position="471"/>
        <end position="482"/>
    </location>
</feature>
<dbReference type="PANTHER" id="PTHR23147">
    <property type="entry name" value="SERINE/ARGININE RICH SPLICING FACTOR"/>
    <property type="match status" value="1"/>
</dbReference>
<gene>
    <name evidence="4" type="ORF">BRENAR_LOCUS2691</name>
</gene>
<evidence type="ECO:0000313" key="5">
    <source>
        <dbReference type="Proteomes" id="UP000290900"/>
    </source>
</evidence>
<evidence type="ECO:0000313" key="4">
    <source>
        <dbReference type="EMBL" id="VEU21959.1"/>
    </source>
</evidence>
<sequence length="745" mass="82292">MSASDDSPVTSLYVGRTKDNKTFELDRQVVREVPEYTDSLSDEGDEECIATAPTTAVTTEHDAKSDASNERHKSIRIVESMDKNNSDTDYDTDATFGAVNRVSTNEEQDTDEEPAKSTSKSSDDGSSHPRGRPSACVFVASLSSNLPDDALCRSVNSHFNQWGDVNLVKVLRDPANRPYAFVQYATEKEADKAISEGQHSILNGRTVRCEKARVNRTLFIRINKAGLKSESLKTTLERFGEIERLVPVGEDFNPIKDQEATNRNWFVKFAYRQDAISAFANLKSKAFWSIEWTQNLEDEYSDVPEVSIDRNSVFVGQLDARITKSEIIERFEKHGKIKEAILVHRPLVNFAFIKFKDKGAAASAVERENHSLFKYRAIHVQYRELYNNYKKKYASAPSHTDIQLSLAPPPINFKKRLSLIPNTSFRGKRGTYSSRTAFGRDGNFDGRSGNLISRSEGPSGIFGARSRRFSSRGGSSSGKGASPPTIGTDSSTGIHPLQGEHSLSKLGTHSQSRRTPVPYFDGMNSQPANVGMTKDTSLSRNPFLMPCKEELRKEIPQDNVKTPNESSSWSASKRSAAHQDNDTIRSSNDSAYSGSDPRSGYTFTTTDDGKDVLKELPPINQQYAPAGPYQYPCYYIMPTKDMNYAAGGQVSPMSHASDPTLCSGPFQGASAGTSIMAVPRTANSSGSSPGYYIPYPGFTATPPSASTPQVYPFYLYYNDTAGAAIQSPLLNSHEDIRKQRLESFP</sequence>
<feature type="domain" description="RRM" evidence="3">
    <location>
        <begin position="311"/>
        <end position="385"/>
    </location>
</feature>
<protein>
    <submittedName>
        <fullName evidence="4">DEKNAAC102992</fullName>
    </submittedName>
</protein>
<dbReference type="Gene3D" id="3.30.70.330">
    <property type="match status" value="3"/>
</dbReference>
<feature type="compositionally biased region" description="Polar residues" evidence="2">
    <location>
        <begin position="584"/>
        <end position="593"/>
    </location>
</feature>
<reference evidence="4 5" key="1">
    <citation type="submission" date="2018-12" db="EMBL/GenBank/DDBJ databases">
        <authorList>
            <person name="Tiukova I."/>
            <person name="Dainat J."/>
        </authorList>
    </citation>
    <scope>NUCLEOTIDE SEQUENCE [LARGE SCALE GENOMIC DNA]</scope>
</reference>
<keyword evidence="5" id="KW-1185">Reference proteome</keyword>
<dbReference type="InterPro" id="IPR000504">
    <property type="entry name" value="RRM_dom"/>
</dbReference>
<feature type="compositionally biased region" description="Polar residues" evidence="2">
    <location>
        <begin position="424"/>
        <end position="436"/>
    </location>
</feature>
<dbReference type="InterPro" id="IPR012677">
    <property type="entry name" value="Nucleotide-bd_a/b_plait_sf"/>
</dbReference>
<dbReference type="GO" id="GO:0003723">
    <property type="term" value="F:RNA binding"/>
    <property type="evidence" value="ECO:0007669"/>
    <property type="project" value="UniProtKB-UniRule"/>
</dbReference>
<keyword evidence="1" id="KW-0694">RNA-binding</keyword>
<dbReference type="InterPro" id="IPR035979">
    <property type="entry name" value="RBD_domain_sf"/>
</dbReference>
<dbReference type="OrthoDB" id="410044at2759"/>
<dbReference type="STRING" id="13370.A0A448YLY2"/>
<dbReference type="InterPro" id="IPR050907">
    <property type="entry name" value="SRSF"/>
</dbReference>
<dbReference type="AlphaFoldDB" id="A0A448YLY2"/>
<evidence type="ECO:0000259" key="3">
    <source>
        <dbReference type="PROSITE" id="PS50102"/>
    </source>
</evidence>
<feature type="domain" description="RRM" evidence="3">
    <location>
        <begin position="135"/>
        <end position="225"/>
    </location>
</feature>
<dbReference type="InParanoid" id="A0A448YLY2"/>
<feature type="region of interest" description="Disordered" evidence="2">
    <location>
        <begin position="424"/>
        <end position="609"/>
    </location>
</feature>
<feature type="compositionally biased region" description="Basic and acidic residues" evidence="2">
    <location>
        <begin position="547"/>
        <end position="556"/>
    </location>
</feature>
<dbReference type="SMART" id="SM00360">
    <property type="entry name" value="RRM"/>
    <property type="match status" value="2"/>
</dbReference>
<dbReference type="Proteomes" id="UP000290900">
    <property type="component" value="Unassembled WGS sequence"/>
</dbReference>